<dbReference type="PANTHER" id="PTHR12558">
    <property type="entry name" value="CELL DIVISION CYCLE 16,23,27"/>
    <property type="match status" value="1"/>
</dbReference>
<dbReference type="SMART" id="SM00028">
    <property type="entry name" value="TPR"/>
    <property type="match status" value="8"/>
</dbReference>
<dbReference type="SUPFAM" id="SSF48452">
    <property type="entry name" value="TPR-like"/>
    <property type="match status" value="2"/>
</dbReference>
<feature type="repeat" description="TPR" evidence="1">
    <location>
        <begin position="93"/>
        <end position="126"/>
    </location>
</feature>
<dbReference type="EMBL" id="PYLS01000001">
    <property type="protein sequence ID" value="PST84676.1"/>
    <property type="molecule type" value="Genomic_DNA"/>
</dbReference>
<dbReference type="PANTHER" id="PTHR12558:SF13">
    <property type="entry name" value="CELL DIVISION CYCLE PROTEIN 27 HOMOLOG"/>
    <property type="match status" value="1"/>
</dbReference>
<organism evidence="2 3">
    <name type="scientific">Pedobacter yulinensis</name>
    <dbReference type="NCBI Taxonomy" id="2126353"/>
    <lineage>
        <taxon>Bacteria</taxon>
        <taxon>Pseudomonadati</taxon>
        <taxon>Bacteroidota</taxon>
        <taxon>Sphingobacteriia</taxon>
        <taxon>Sphingobacteriales</taxon>
        <taxon>Sphingobacteriaceae</taxon>
        <taxon>Pedobacter</taxon>
    </lineage>
</organism>
<dbReference type="InterPro" id="IPR019734">
    <property type="entry name" value="TPR_rpt"/>
</dbReference>
<dbReference type="OrthoDB" id="9814220at2"/>
<dbReference type="Proteomes" id="UP000240912">
    <property type="component" value="Unassembled WGS sequence"/>
</dbReference>
<evidence type="ECO:0000313" key="3">
    <source>
        <dbReference type="Proteomes" id="UP000240912"/>
    </source>
</evidence>
<evidence type="ECO:0000313" key="2">
    <source>
        <dbReference type="EMBL" id="PST84676.1"/>
    </source>
</evidence>
<dbReference type="Pfam" id="PF14559">
    <property type="entry name" value="TPR_19"/>
    <property type="match status" value="1"/>
</dbReference>
<dbReference type="PROSITE" id="PS50005">
    <property type="entry name" value="TPR"/>
    <property type="match status" value="2"/>
</dbReference>
<dbReference type="Pfam" id="PF13432">
    <property type="entry name" value="TPR_16"/>
    <property type="match status" value="1"/>
</dbReference>
<accession>A0A2T3HQH9</accession>
<evidence type="ECO:0000256" key="1">
    <source>
        <dbReference type="PROSITE-ProRule" id="PRU00339"/>
    </source>
</evidence>
<sequence>MKQSAGSRLPNWKTRPGVQAVTDIPENNMRTRLFSLLMVLALGAAAQSPVPVHTDSNSLKQIYFAGLRKKMVENFPEAEKDFGRIAAADANYHAAWYELASLAFKQNKVDEAEAHIKKATALQPGNEWYWILLAEIYKRKGDMAALTAVFDKLIALAPAKDGYYFDRANALFLGGKTDEALKAYQLLEQKFGNSEALEQARDRIRLHGQPAPGDAELGAMLSKGPGDVNSYLYLSGMLMQKGKSAAALKLLKQAQALQPENYEIDLALADAFRLEKDEPASEAALARAFGNQLMPVEGKLKTLAAMIGAATTTAKKVQLARWAGAAADLHADEPRLQALYADILYRTGRLAEAELRYKSALQLSENMYTAWEQLAAVQLAQHKNTDAIKTAGDALLLYPNQGSTYLLLARAHAGTGNAAEADRQLAIAEGMAAGNRELVADCQALKAGIRFAAKDYREARRFIEMALKNNNRNTPVYLEQLGDILYMLGDKPNALVNWQKARLAGNDDVLLKRKIDEKEYIGRP</sequence>
<gene>
    <name evidence="2" type="ORF">C7T94_00650</name>
</gene>
<keyword evidence="3" id="KW-1185">Reference proteome</keyword>
<name>A0A2T3HQH9_9SPHI</name>
<dbReference type="Gene3D" id="1.25.40.10">
    <property type="entry name" value="Tetratricopeptide repeat domain"/>
    <property type="match status" value="3"/>
</dbReference>
<comment type="caution">
    <text evidence="2">The sequence shown here is derived from an EMBL/GenBank/DDBJ whole genome shotgun (WGS) entry which is preliminary data.</text>
</comment>
<keyword evidence="1" id="KW-0802">TPR repeat</keyword>
<feature type="repeat" description="TPR" evidence="1">
    <location>
        <begin position="228"/>
        <end position="261"/>
    </location>
</feature>
<proteinExistence type="predicted"/>
<dbReference type="InterPro" id="IPR011990">
    <property type="entry name" value="TPR-like_helical_dom_sf"/>
</dbReference>
<protein>
    <submittedName>
        <fullName evidence="2">Uncharacterized protein</fullName>
    </submittedName>
</protein>
<dbReference type="AlphaFoldDB" id="A0A2T3HQH9"/>
<reference evidence="2 3" key="1">
    <citation type="submission" date="2018-03" db="EMBL/GenBank/DDBJ databases">
        <authorList>
            <person name="Keele B.F."/>
        </authorList>
    </citation>
    <scope>NUCLEOTIDE SEQUENCE [LARGE SCALE GENOMIC DNA]</scope>
    <source>
        <strain evidence="2 3">YL28-9</strain>
    </source>
</reference>